<dbReference type="InterPro" id="IPR025164">
    <property type="entry name" value="Toastrack_DUF4097"/>
</dbReference>
<dbReference type="EMBL" id="CP060828">
    <property type="protein sequence ID" value="QNP71327.1"/>
    <property type="molecule type" value="Genomic_DNA"/>
</dbReference>
<evidence type="ECO:0000313" key="2">
    <source>
        <dbReference type="EMBL" id="QNP71327.1"/>
    </source>
</evidence>
<feature type="domain" description="DUF4097" evidence="1">
    <location>
        <begin position="20"/>
        <end position="219"/>
    </location>
</feature>
<organism evidence="2 3">
    <name type="scientific">Streptomyces roseirectus</name>
    <dbReference type="NCBI Taxonomy" id="2768066"/>
    <lineage>
        <taxon>Bacteria</taxon>
        <taxon>Bacillati</taxon>
        <taxon>Actinomycetota</taxon>
        <taxon>Actinomycetes</taxon>
        <taxon>Kitasatosporales</taxon>
        <taxon>Streptomycetaceae</taxon>
        <taxon>Streptomyces</taxon>
    </lineage>
</organism>
<proteinExistence type="predicted"/>
<reference evidence="2 3" key="1">
    <citation type="submission" date="2020-08" db="EMBL/GenBank/DDBJ databases">
        <title>A novel species.</title>
        <authorList>
            <person name="Gao J."/>
        </authorList>
    </citation>
    <scope>NUCLEOTIDE SEQUENCE [LARGE SCALE GENOMIC DNA]</scope>
    <source>
        <strain evidence="2 3">CRXT-G-22</strain>
    </source>
</reference>
<gene>
    <name evidence="2" type="ORF">IAG44_19075</name>
</gene>
<evidence type="ECO:0000313" key="3">
    <source>
        <dbReference type="Proteomes" id="UP000516052"/>
    </source>
</evidence>
<protein>
    <submittedName>
        <fullName evidence="2">DUF4097 family beta strand repeat protein</fullName>
    </submittedName>
</protein>
<dbReference type="RefSeq" id="WP_187748298.1">
    <property type="nucleotide sequence ID" value="NZ_CP060828.1"/>
</dbReference>
<dbReference type="Pfam" id="PF13349">
    <property type="entry name" value="DUF4097"/>
    <property type="match status" value="1"/>
</dbReference>
<dbReference type="Proteomes" id="UP000516052">
    <property type="component" value="Chromosome"/>
</dbReference>
<dbReference type="KEGG" id="sroi:IAG44_19075"/>
<name>A0A7H0IEW1_9ACTN</name>
<dbReference type="AlphaFoldDB" id="A0A7H0IEW1"/>
<accession>A0A7H0IEW1</accession>
<sequence length="223" mass="23576">MHTFTTPTPITTHITLPAGRIQLIAADRTDTTVTIRPANPTKTRDQKTADQITATYDNTTNTLRIEAPEPKNALLGHTGAVEITVQLPTGSHLHATTDATELRGVGRLGTVTHTGGYRTVKLDEADNAHLTAHDADMTIKRLTGPAHLTTQRGTLHITEATTGALTLTTQQGDIHIGTTPTTNATLDASTGHGRIANSLKNNGNPTLTITATTTHGNITAHTL</sequence>
<evidence type="ECO:0000259" key="1">
    <source>
        <dbReference type="Pfam" id="PF13349"/>
    </source>
</evidence>
<keyword evidence="3" id="KW-1185">Reference proteome</keyword>